<comment type="catalytic activity">
    <reaction evidence="8">
        <text>L-seryl-[protein] + ATP = O-phospho-L-seryl-[protein] + ADP + H(+)</text>
        <dbReference type="Rhea" id="RHEA:17989"/>
        <dbReference type="Rhea" id="RHEA-COMP:9863"/>
        <dbReference type="Rhea" id="RHEA-COMP:11604"/>
        <dbReference type="ChEBI" id="CHEBI:15378"/>
        <dbReference type="ChEBI" id="CHEBI:29999"/>
        <dbReference type="ChEBI" id="CHEBI:30616"/>
        <dbReference type="ChEBI" id="CHEBI:83421"/>
        <dbReference type="ChEBI" id="CHEBI:456216"/>
        <dbReference type="EC" id="2.7.11.1"/>
    </reaction>
</comment>
<evidence type="ECO:0000256" key="8">
    <source>
        <dbReference type="ARBA" id="ARBA00048679"/>
    </source>
</evidence>
<feature type="domain" description="Protein kinase" evidence="11">
    <location>
        <begin position="46"/>
        <end position="419"/>
    </location>
</feature>
<dbReference type="Proteomes" id="UP000813385">
    <property type="component" value="Unassembled WGS sequence"/>
</dbReference>
<evidence type="ECO:0000259" key="11">
    <source>
        <dbReference type="PROSITE" id="PS50011"/>
    </source>
</evidence>
<dbReference type="Pfam" id="PF00069">
    <property type="entry name" value="Pkinase"/>
    <property type="match status" value="2"/>
</dbReference>
<accession>A0A8K0TUL5</accession>
<dbReference type="EMBL" id="JAGPXD010000001">
    <property type="protein sequence ID" value="KAH7375103.1"/>
    <property type="molecule type" value="Genomic_DNA"/>
</dbReference>
<evidence type="ECO:0000256" key="10">
    <source>
        <dbReference type="RuleBase" id="RU000304"/>
    </source>
</evidence>
<evidence type="ECO:0000313" key="12">
    <source>
        <dbReference type="EMBL" id="KAH7375103.1"/>
    </source>
</evidence>
<dbReference type="Gene3D" id="1.10.510.10">
    <property type="entry name" value="Transferase(Phosphotransferase) domain 1"/>
    <property type="match status" value="1"/>
</dbReference>
<evidence type="ECO:0000313" key="13">
    <source>
        <dbReference type="Proteomes" id="UP000813385"/>
    </source>
</evidence>
<protein>
    <recommendedName>
        <fullName evidence="1">non-specific serine/threonine protein kinase</fullName>
        <ecNumber evidence="1">2.7.11.1</ecNumber>
    </recommendedName>
</protein>
<dbReference type="SUPFAM" id="SSF56112">
    <property type="entry name" value="Protein kinase-like (PK-like)"/>
    <property type="match status" value="1"/>
</dbReference>
<dbReference type="GO" id="GO:0004674">
    <property type="term" value="F:protein serine/threonine kinase activity"/>
    <property type="evidence" value="ECO:0007669"/>
    <property type="project" value="UniProtKB-KW"/>
</dbReference>
<dbReference type="PROSITE" id="PS50011">
    <property type="entry name" value="PROTEIN_KINASE_DOM"/>
    <property type="match status" value="1"/>
</dbReference>
<dbReference type="InterPro" id="IPR000719">
    <property type="entry name" value="Prot_kinase_dom"/>
</dbReference>
<keyword evidence="4 9" id="KW-0547">Nucleotide-binding</keyword>
<comment type="similarity">
    <text evidence="10">Belongs to the protein kinase superfamily.</text>
</comment>
<keyword evidence="3" id="KW-0808">Transferase</keyword>
<evidence type="ECO:0000256" key="6">
    <source>
        <dbReference type="ARBA" id="ARBA00022840"/>
    </source>
</evidence>
<keyword evidence="6 9" id="KW-0067">ATP-binding</keyword>
<reference evidence="12" key="1">
    <citation type="journal article" date="2021" name="Nat. Commun.">
        <title>Genetic determinants of endophytism in the Arabidopsis root mycobiome.</title>
        <authorList>
            <person name="Mesny F."/>
            <person name="Miyauchi S."/>
            <person name="Thiergart T."/>
            <person name="Pickel B."/>
            <person name="Atanasova L."/>
            <person name="Karlsson M."/>
            <person name="Huettel B."/>
            <person name="Barry K.W."/>
            <person name="Haridas S."/>
            <person name="Chen C."/>
            <person name="Bauer D."/>
            <person name="Andreopoulos W."/>
            <person name="Pangilinan J."/>
            <person name="LaButti K."/>
            <person name="Riley R."/>
            <person name="Lipzen A."/>
            <person name="Clum A."/>
            <person name="Drula E."/>
            <person name="Henrissat B."/>
            <person name="Kohler A."/>
            <person name="Grigoriev I.V."/>
            <person name="Martin F.M."/>
            <person name="Hacquard S."/>
        </authorList>
    </citation>
    <scope>NUCLEOTIDE SEQUENCE</scope>
    <source>
        <strain evidence="12">MPI-CAGE-AT-0016</strain>
    </source>
</reference>
<sequence length="425" mass="49463">MVSSFFNKMFPVHDIIWVKSSEEGPKAYGPGGFHPVFIGDIYNDRYQVLSKLGYGMFSTVWLVRDLKSGPDDKTPYRAMKCLIAEAYNHPQGEKDIFELEILKHLRDANPGTAGHDCINHLLDDFVHEGPNGKHVCLVFEPMGETLHTFNSWFEEYNKLLPGVVMERFAIQLIAAIMYAHRNGVIHTDIKLDNIFVKFRDFSLIETYIAELEPVEQDREGEYVPLTSKPLKYDYFPLGGEVDFADFDISLGDWGMACWTDKHLCDTIQPYRLRAPEVLIMAKDWDESVDWWNFGCILMQLFRNICLFPGRHPEDGEYDLPWHLAQIEDQFGSFPRELLDRGHPKLVSDMFDENCRVKTYFDGEDYPRTAADFYKLESDEFMQDVIGEEREQFVDFMRMLMKINPKERPGPLQLLGHPWLDALRKD</sequence>
<comment type="caution">
    <text evidence="12">The sequence shown here is derived from an EMBL/GenBank/DDBJ whole genome shotgun (WGS) entry which is preliminary data.</text>
</comment>
<gene>
    <name evidence="12" type="ORF">B0T11DRAFT_303409</name>
</gene>
<evidence type="ECO:0000256" key="4">
    <source>
        <dbReference type="ARBA" id="ARBA00022741"/>
    </source>
</evidence>
<dbReference type="Gene3D" id="3.30.200.20">
    <property type="entry name" value="Phosphorylase Kinase, domain 1"/>
    <property type="match status" value="1"/>
</dbReference>
<evidence type="ECO:0000256" key="9">
    <source>
        <dbReference type="PROSITE-ProRule" id="PRU10141"/>
    </source>
</evidence>
<dbReference type="SMART" id="SM00220">
    <property type="entry name" value="S_TKc"/>
    <property type="match status" value="1"/>
</dbReference>
<dbReference type="PANTHER" id="PTHR47634">
    <property type="entry name" value="PROTEIN KINASE DOMAIN-CONTAINING PROTEIN-RELATED"/>
    <property type="match status" value="1"/>
</dbReference>
<name>A0A8K0TUL5_9PEZI</name>
<dbReference type="PANTHER" id="PTHR47634:SF9">
    <property type="entry name" value="PROTEIN KINASE DOMAIN-CONTAINING PROTEIN-RELATED"/>
    <property type="match status" value="1"/>
</dbReference>
<keyword evidence="2 10" id="KW-0723">Serine/threonine-protein kinase</keyword>
<evidence type="ECO:0000256" key="5">
    <source>
        <dbReference type="ARBA" id="ARBA00022777"/>
    </source>
</evidence>
<dbReference type="InterPro" id="IPR011009">
    <property type="entry name" value="Kinase-like_dom_sf"/>
</dbReference>
<dbReference type="EC" id="2.7.11.1" evidence="1"/>
<comment type="catalytic activity">
    <reaction evidence="7">
        <text>L-threonyl-[protein] + ATP = O-phospho-L-threonyl-[protein] + ADP + H(+)</text>
        <dbReference type="Rhea" id="RHEA:46608"/>
        <dbReference type="Rhea" id="RHEA-COMP:11060"/>
        <dbReference type="Rhea" id="RHEA-COMP:11605"/>
        <dbReference type="ChEBI" id="CHEBI:15378"/>
        <dbReference type="ChEBI" id="CHEBI:30013"/>
        <dbReference type="ChEBI" id="CHEBI:30616"/>
        <dbReference type="ChEBI" id="CHEBI:61977"/>
        <dbReference type="ChEBI" id="CHEBI:456216"/>
        <dbReference type="EC" id="2.7.11.1"/>
    </reaction>
</comment>
<dbReference type="InterPro" id="IPR017441">
    <property type="entry name" value="Protein_kinase_ATP_BS"/>
</dbReference>
<dbReference type="AlphaFoldDB" id="A0A8K0TUL5"/>
<dbReference type="GO" id="GO:0050684">
    <property type="term" value="P:regulation of mRNA processing"/>
    <property type="evidence" value="ECO:0007669"/>
    <property type="project" value="TreeGrafter"/>
</dbReference>
<evidence type="ECO:0000256" key="2">
    <source>
        <dbReference type="ARBA" id="ARBA00022527"/>
    </source>
</evidence>
<dbReference type="PROSITE" id="PS00107">
    <property type="entry name" value="PROTEIN_KINASE_ATP"/>
    <property type="match status" value="1"/>
</dbReference>
<keyword evidence="5 12" id="KW-0418">Kinase</keyword>
<dbReference type="PROSITE" id="PS00108">
    <property type="entry name" value="PROTEIN_KINASE_ST"/>
    <property type="match status" value="1"/>
</dbReference>
<feature type="binding site" evidence="9">
    <location>
        <position position="80"/>
    </location>
    <ligand>
        <name>ATP</name>
        <dbReference type="ChEBI" id="CHEBI:30616"/>
    </ligand>
</feature>
<keyword evidence="13" id="KW-1185">Reference proteome</keyword>
<evidence type="ECO:0000256" key="3">
    <source>
        <dbReference type="ARBA" id="ARBA00022679"/>
    </source>
</evidence>
<proteinExistence type="inferred from homology"/>
<organism evidence="12 13">
    <name type="scientific">Plectosphaerella cucumerina</name>
    <dbReference type="NCBI Taxonomy" id="40658"/>
    <lineage>
        <taxon>Eukaryota</taxon>
        <taxon>Fungi</taxon>
        <taxon>Dikarya</taxon>
        <taxon>Ascomycota</taxon>
        <taxon>Pezizomycotina</taxon>
        <taxon>Sordariomycetes</taxon>
        <taxon>Hypocreomycetidae</taxon>
        <taxon>Glomerellales</taxon>
        <taxon>Plectosphaerellaceae</taxon>
        <taxon>Plectosphaerella</taxon>
    </lineage>
</organism>
<evidence type="ECO:0000256" key="1">
    <source>
        <dbReference type="ARBA" id="ARBA00012513"/>
    </source>
</evidence>
<evidence type="ECO:0000256" key="7">
    <source>
        <dbReference type="ARBA" id="ARBA00047899"/>
    </source>
</evidence>
<dbReference type="OrthoDB" id="5979581at2759"/>
<dbReference type="InterPro" id="IPR051334">
    <property type="entry name" value="SRPK"/>
</dbReference>
<dbReference type="InterPro" id="IPR008271">
    <property type="entry name" value="Ser/Thr_kinase_AS"/>
</dbReference>
<dbReference type="GO" id="GO:0005524">
    <property type="term" value="F:ATP binding"/>
    <property type="evidence" value="ECO:0007669"/>
    <property type="project" value="UniProtKB-UniRule"/>
</dbReference>
<dbReference type="GO" id="GO:0000245">
    <property type="term" value="P:spliceosomal complex assembly"/>
    <property type="evidence" value="ECO:0007669"/>
    <property type="project" value="TreeGrafter"/>
</dbReference>